<feature type="transmembrane region" description="Helical" evidence="1">
    <location>
        <begin position="103"/>
        <end position="122"/>
    </location>
</feature>
<organism evidence="2 3">
    <name type="scientific">Pythium insidiosum</name>
    <name type="common">Pythiosis disease agent</name>
    <dbReference type="NCBI Taxonomy" id="114742"/>
    <lineage>
        <taxon>Eukaryota</taxon>
        <taxon>Sar</taxon>
        <taxon>Stramenopiles</taxon>
        <taxon>Oomycota</taxon>
        <taxon>Peronosporomycetes</taxon>
        <taxon>Pythiales</taxon>
        <taxon>Pythiaceae</taxon>
        <taxon>Pythium</taxon>
    </lineage>
</organism>
<keyword evidence="3" id="KW-1185">Reference proteome</keyword>
<dbReference type="InterPro" id="IPR032675">
    <property type="entry name" value="LRR_dom_sf"/>
</dbReference>
<dbReference type="EMBL" id="JAKCXM010000022">
    <property type="protein sequence ID" value="KAJ0407345.1"/>
    <property type="molecule type" value="Genomic_DNA"/>
</dbReference>
<comment type="caution">
    <text evidence="2">The sequence shown here is derived from an EMBL/GenBank/DDBJ whole genome shotgun (WGS) entry which is preliminary data.</text>
</comment>
<proteinExistence type="predicted"/>
<evidence type="ECO:0000313" key="2">
    <source>
        <dbReference type="EMBL" id="KAJ0407345.1"/>
    </source>
</evidence>
<evidence type="ECO:0000256" key="1">
    <source>
        <dbReference type="SAM" id="Phobius"/>
    </source>
</evidence>
<name>A0AAD5QDU2_PYTIN</name>
<evidence type="ECO:0000313" key="3">
    <source>
        <dbReference type="Proteomes" id="UP001209570"/>
    </source>
</evidence>
<dbReference type="SUPFAM" id="SSF52058">
    <property type="entry name" value="L domain-like"/>
    <property type="match status" value="1"/>
</dbReference>
<feature type="transmembrane region" description="Helical" evidence="1">
    <location>
        <begin position="49"/>
        <end position="68"/>
    </location>
</feature>
<keyword evidence="1" id="KW-0472">Membrane</keyword>
<dbReference type="Proteomes" id="UP001209570">
    <property type="component" value="Unassembled WGS sequence"/>
</dbReference>
<reference evidence="2" key="1">
    <citation type="submission" date="2021-12" db="EMBL/GenBank/DDBJ databases">
        <title>Prjna785345.</title>
        <authorList>
            <person name="Rujirawat T."/>
            <person name="Krajaejun T."/>
        </authorList>
    </citation>
    <scope>NUCLEOTIDE SEQUENCE</scope>
    <source>
        <strain evidence="2">Pi057C3</strain>
    </source>
</reference>
<dbReference type="Gene3D" id="3.80.10.10">
    <property type="entry name" value="Ribonuclease Inhibitor"/>
    <property type="match status" value="1"/>
</dbReference>
<dbReference type="AlphaFoldDB" id="A0AAD5QDU2"/>
<keyword evidence="1" id="KW-1133">Transmembrane helix</keyword>
<accession>A0AAD5QDU2</accession>
<protein>
    <submittedName>
        <fullName evidence="2">Uncharacterized protein</fullName>
    </submittedName>
</protein>
<sequence>MLAQVVPVVESKTASVVVHSRPSASSRTSHVWNRLSLPKFRLHLTESSFLVIWWFVVGLHIASLLTFARRVFNYVALLCSPRQRLIIAQFGVDLNESVAVSTTVVWIIITLLHMGALVRIAVSSRKARRLIFPERPSKVASQQARQGPRKMTMWRRLTKQRPNSALRRWVLRPLGRVISAIDTFLEPVSMTGRHFELAFNTRELVEIVFQGLQAYFMSTSVPHRSVNKLQVAICITNCWSTPVIQHLYSHDQQLERLLCVAADTFCTFLTMAVSPVIANLIYGENFSLGAPTSTYLIQNKINQLLCNSWIELILNIGGGYFLSSGLKAIKQSHCAVIEINCGVEGIEGRKSELDVLFQDYQLDAINVLIFSECSQLDMPGAIQRLPLLYRLDVFNSTVRTWGDDAAVTQETNPALGLVVLARVRNISTWPLGLSHDSFPSRLRQIYACDTDLSVLPDHVVRMWPDEMLVLSLEQSALAELPRSLSTKRIQALSVAKSRLTVLPSDLNQRNSLQFLSLAGTPLQSLSEVEETGSIVVLDVSWTNVSSIPSSWRRPRPRMVVRAGRTPLCDAAANATLGLALDCSTRDETSLLLFPVHSYKVN</sequence>
<feature type="transmembrane region" description="Helical" evidence="1">
    <location>
        <begin position="257"/>
        <end position="281"/>
    </location>
</feature>
<keyword evidence="1" id="KW-0812">Transmembrane</keyword>
<gene>
    <name evidence="2" type="ORF">P43SY_004773</name>
</gene>